<feature type="transmembrane region" description="Helical" evidence="7">
    <location>
        <begin position="6"/>
        <end position="27"/>
    </location>
</feature>
<evidence type="ECO:0000256" key="7">
    <source>
        <dbReference type="SAM" id="Phobius"/>
    </source>
</evidence>
<feature type="domain" description="PhoU" evidence="8">
    <location>
        <begin position="369"/>
        <end position="450"/>
    </location>
</feature>
<evidence type="ECO:0000256" key="4">
    <source>
        <dbReference type="ARBA" id="ARBA00022989"/>
    </source>
</evidence>
<keyword evidence="6" id="KW-0175">Coiled coil</keyword>
<dbReference type="RefSeq" id="WP_191153556.1">
    <property type="nucleotide sequence ID" value="NZ_JACWUN010000001.1"/>
</dbReference>
<feature type="transmembrane region" description="Helical" evidence="7">
    <location>
        <begin position="169"/>
        <end position="190"/>
    </location>
</feature>
<protein>
    <submittedName>
        <fullName evidence="9">Na/Pi cotransporter family protein</fullName>
    </submittedName>
</protein>
<dbReference type="PANTHER" id="PTHR10010:SF46">
    <property type="entry name" value="SODIUM-DEPENDENT PHOSPHATE TRANSPORT PROTEIN 2B"/>
    <property type="match status" value="1"/>
</dbReference>
<feature type="transmembrane region" description="Helical" evidence="7">
    <location>
        <begin position="105"/>
        <end position="127"/>
    </location>
</feature>
<feature type="coiled-coil region" evidence="6">
    <location>
        <begin position="488"/>
        <end position="515"/>
    </location>
</feature>
<sequence length="562" mass="62064">MSFLFNQQLMFGLIGGLGLFLFGMKIMSEGLQKIAGEKMRQILSSLTSHRLVAALVGISVTALIQSSSATTVMVVGFVNAGLLSLMQAIGVILGVNIGSTITAQIIAFNVTQYALPAIGVGAALRLFSKKRRVSYLGEIVLGFGLVFLGLTIMRQGFDPLRTSEGFQQLFMLVGDYKSLGILIGTILTIITQSSIATLGLTLALATSGLISFEAGVALILGENIGTTITANISAIGTNIAARRAAFAHFLFNFIGVILMLIFFQLYLKLITSITPGEADFVVQTQAQADQYATAIGDKPHIARYIANAHTLFNVINTLIFLPFIGVLAKLSTYFIRGEGRQEIVQVRFIDDRVLNTPPIAIGQARRETRRMAQLAFTMLEETNRFLDDNDLRRIPELEKNEATLDLLQQEIMNFLTKLSHRSISADTSEQIKKLMNIVDHLERIGDHCQTLWELNTRKINDKIKFSHTGANEVAGIADRTYEFLRFVIDAMEQDNQDIMQRSMEYEDSIDALEDSLRMNHITRLNTGECAVQPGLIFIDMLQCYEKIGDHTFKISDTLVGGQ</sequence>
<evidence type="ECO:0000259" key="8">
    <source>
        <dbReference type="Pfam" id="PF01895"/>
    </source>
</evidence>
<organism evidence="9 10">
    <name type="scientific">Pelovirga terrestris</name>
    <dbReference type="NCBI Taxonomy" id="2771352"/>
    <lineage>
        <taxon>Bacteria</taxon>
        <taxon>Pseudomonadati</taxon>
        <taxon>Thermodesulfobacteriota</taxon>
        <taxon>Desulfuromonadia</taxon>
        <taxon>Geobacterales</taxon>
        <taxon>Geobacteraceae</taxon>
        <taxon>Pelovirga</taxon>
    </lineage>
</organism>
<comment type="subcellular location">
    <subcellularLocation>
        <location evidence="1">Cell membrane</location>
        <topology evidence="1">Multi-pass membrane protein</topology>
    </subcellularLocation>
</comment>
<comment type="caution">
    <text evidence="9">The sequence shown here is derived from an EMBL/GenBank/DDBJ whole genome shotgun (WGS) entry which is preliminary data.</text>
</comment>
<dbReference type="EMBL" id="JACWUN010000001">
    <property type="protein sequence ID" value="MBD1399285.1"/>
    <property type="molecule type" value="Genomic_DNA"/>
</dbReference>
<keyword evidence="3 7" id="KW-0812">Transmembrane</keyword>
<dbReference type="NCBIfam" id="NF037997">
    <property type="entry name" value="Na_Pi_symport"/>
    <property type="match status" value="1"/>
</dbReference>
<dbReference type="InterPro" id="IPR004633">
    <property type="entry name" value="NaPi_cotrn-rel/YqeW-like"/>
</dbReference>
<dbReference type="GO" id="GO:0005886">
    <property type="term" value="C:plasma membrane"/>
    <property type="evidence" value="ECO:0007669"/>
    <property type="project" value="UniProtKB-SubCell"/>
</dbReference>
<dbReference type="GO" id="GO:0005436">
    <property type="term" value="F:sodium:phosphate symporter activity"/>
    <property type="evidence" value="ECO:0007669"/>
    <property type="project" value="InterPro"/>
</dbReference>
<feature type="transmembrane region" description="Helical" evidence="7">
    <location>
        <begin position="314"/>
        <end position="335"/>
    </location>
</feature>
<dbReference type="InterPro" id="IPR038078">
    <property type="entry name" value="PhoU-like_sf"/>
</dbReference>
<evidence type="ECO:0000256" key="3">
    <source>
        <dbReference type="ARBA" id="ARBA00022692"/>
    </source>
</evidence>
<dbReference type="Pfam" id="PF02690">
    <property type="entry name" value="Na_Pi_cotrans"/>
    <property type="match status" value="2"/>
</dbReference>
<dbReference type="GO" id="GO:0044341">
    <property type="term" value="P:sodium-dependent phosphate transport"/>
    <property type="evidence" value="ECO:0007669"/>
    <property type="project" value="InterPro"/>
</dbReference>
<feature type="transmembrane region" description="Helical" evidence="7">
    <location>
        <begin position="48"/>
        <end position="66"/>
    </location>
</feature>
<evidence type="ECO:0000256" key="1">
    <source>
        <dbReference type="ARBA" id="ARBA00004651"/>
    </source>
</evidence>
<feature type="transmembrane region" description="Helical" evidence="7">
    <location>
        <begin position="72"/>
        <end position="93"/>
    </location>
</feature>
<feature type="domain" description="PhoU" evidence="8">
    <location>
        <begin position="477"/>
        <end position="556"/>
    </location>
</feature>
<evidence type="ECO:0000256" key="2">
    <source>
        <dbReference type="ARBA" id="ARBA00022475"/>
    </source>
</evidence>
<reference evidence="9" key="1">
    <citation type="submission" date="2020-09" db="EMBL/GenBank/DDBJ databases">
        <title>Pelobacter alkaliphilus sp. nov., a novel anaerobic arsenate-reducing bacterium from terrestrial mud volcano.</title>
        <authorList>
            <person name="Khomyakova M.A."/>
            <person name="Merkel A.Y."/>
            <person name="Slobodkin A.I."/>
        </authorList>
    </citation>
    <scope>NUCLEOTIDE SEQUENCE</scope>
    <source>
        <strain evidence="9">M08fum</strain>
    </source>
</reference>
<dbReference type="AlphaFoldDB" id="A0A8J6UHG7"/>
<accession>A0A8J6UHG7</accession>
<keyword evidence="2" id="KW-1003">Cell membrane</keyword>
<keyword evidence="5 7" id="KW-0472">Membrane</keyword>
<name>A0A8J6UHG7_9BACT</name>
<feature type="transmembrane region" description="Helical" evidence="7">
    <location>
        <begin position="249"/>
        <end position="267"/>
    </location>
</feature>
<keyword evidence="10" id="KW-1185">Reference proteome</keyword>
<feature type="transmembrane region" description="Helical" evidence="7">
    <location>
        <begin position="139"/>
        <end position="157"/>
    </location>
</feature>
<keyword evidence="4 7" id="KW-1133">Transmembrane helix</keyword>
<dbReference type="Proteomes" id="UP000632828">
    <property type="component" value="Unassembled WGS sequence"/>
</dbReference>
<dbReference type="InterPro" id="IPR003841">
    <property type="entry name" value="Na/Pi_transpt"/>
</dbReference>
<evidence type="ECO:0000313" key="10">
    <source>
        <dbReference type="Proteomes" id="UP000632828"/>
    </source>
</evidence>
<evidence type="ECO:0000256" key="6">
    <source>
        <dbReference type="SAM" id="Coils"/>
    </source>
</evidence>
<dbReference type="NCBIfam" id="TIGR00704">
    <property type="entry name" value="NaPi_cotrn_rel"/>
    <property type="match status" value="1"/>
</dbReference>
<proteinExistence type="predicted"/>
<dbReference type="Gene3D" id="1.20.58.220">
    <property type="entry name" value="Phosphate transport system protein phou homolog 2, domain 2"/>
    <property type="match status" value="1"/>
</dbReference>
<feature type="transmembrane region" description="Helical" evidence="7">
    <location>
        <begin position="196"/>
        <end position="220"/>
    </location>
</feature>
<gene>
    <name evidence="9" type="ORF">ICT70_01215</name>
</gene>
<evidence type="ECO:0000313" key="9">
    <source>
        <dbReference type="EMBL" id="MBD1399285.1"/>
    </source>
</evidence>
<dbReference type="PANTHER" id="PTHR10010">
    <property type="entry name" value="SOLUTE CARRIER FAMILY 34 SODIUM PHOSPHATE , MEMBER 2-RELATED"/>
    <property type="match status" value="1"/>
</dbReference>
<evidence type="ECO:0000256" key="5">
    <source>
        <dbReference type="ARBA" id="ARBA00023136"/>
    </source>
</evidence>
<dbReference type="SUPFAM" id="SSF109755">
    <property type="entry name" value="PhoU-like"/>
    <property type="match status" value="1"/>
</dbReference>
<dbReference type="InterPro" id="IPR026022">
    <property type="entry name" value="PhoU_dom"/>
</dbReference>
<dbReference type="Pfam" id="PF01895">
    <property type="entry name" value="PhoU"/>
    <property type="match status" value="2"/>
</dbReference>